<protein>
    <recommendedName>
        <fullName evidence="5">F-box domain-containing protein</fullName>
    </recommendedName>
</protein>
<feature type="compositionally biased region" description="Low complexity" evidence="4">
    <location>
        <begin position="720"/>
        <end position="736"/>
    </location>
</feature>
<dbReference type="PANTHER" id="PTHR47438">
    <property type="entry name" value="PHOSPHATE METABOLISM PROTEIN 8-RELATED"/>
    <property type="match status" value="1"/>
</dbReference>
<reference evidence="6 7" key="1">
    <citation type="submission" date="2019-01" db="EMBL/GenBank/DDBJ databases">
        <title>Genome sequencing of the rare red list fungi Fomitopsis rosea.</title>
        <authorList>
            <person name="Buettner E."/>
            <person name="Kellner H."/>
        </authorList>
    </citation>
    <scope>NUCLEOTIDE SEQUENCE [LARGE SCALE GENOMIC DNA]</scope>
    <source>
        <strain evidence="6 7">DSM 105464</strain>
    </source>
</reference>
<dbReference type="InterPro" id="IPR015943">
    <property type="entry name" value="WD40/YVTN_repeat-like_dom_sf"/>
</dbReference>
<dbReference type="SUPFAM" id="SSF81383">
    <property type="entry name" value="F-box domain"/>
    <property type="match status" value="1"/>
</dbReference>
<dbReference type="SUPFAM" id="SSF50978">
    <property type="entry name" value="WD40 repeat-like"/>
    <property type="match status" value="1"/>
</dbReference>
<dbReference type="Pfam" id="PF00400">
    <property type="entry name" value="WD40"/>
    <property type="match status" value="2"/>
</dbReference>
<feature type="compositionally biased region" description="Low complexity" evidence="4">
    <location>
        <begin position="996"/>
        <end position="1006"/>
    </location>
</feature>
<feature type="region of interest" description="Disordered" evidence="4">
    <location>
        <begin position="867"/>
        <end position="905"/>
    </location>
</feature>
<evidence type="ECO:0000256" key="1">
    <source>
        <dbReference type="ARBA" id="ARBA00022574"/>
    </source>
</evidence>
<feature type="compositionally biased region" description="Polar residues" evidence="4">
    <location>
        <begin position="25"/>
        <end position="67"/>
    </location>
</feature>
<dbReference type="SMART" id="SM00320">
    <property type="entry name" value="WD40"/>
    <property type="match status" value="4"/>
</dbReference>
<feature type="compositionally biased region" description="Acidic residues" evidence="4">
    <location>
        <begin position="206"/>
        <end position="217"/>
    </location>
</feature>
<gene>
    <name evidence="6" type="ORF">EVJ58_g6355</name>
</gene>
<feature type="compositionally biased region" description="Low complexity" evidence="4">
    <location>
        <begin position="139"/>
        <end position="150"/>
    </location>
</feature>
<dbReference type="InterPro" id="IPR001810">
    <property type="entry name" value="F-box_dom"/>
</dbReference>
<dbReference type="InterPro" id="IPR036322">
    <property type="entry name" value="WD40_repeat_dom_sf"/>
</dbReference>
<dbReference type="GO" id="GO:0008252">
    <property type="term" value="F:nucleotidase activity"/>
    <property type="evidence" value="ECO:0007669"/>
    <property type="project" value="TreeGrafter"/>
</dbReference>
<comment type="caution">
    <text evidence="6">The sequence shown here is derived from an EMBL/GenBank/DDBJ whole genome shotgun (WGS) entry which is preliminary data.</text>
</comment>
<accession>A0A4Y9Y9I5</accession>
<dbReference type="InterPro" id="IPR052791">
    <property type="entry name" value="SSM1_domain"/>
</dbReference>
<dbReference type="STRING" id="34475.A0A4Y9Y9I5"/>
<dbReference type="EMBL" id="SEKV01000353">
    <property type="protein sequence ID" value="TFY58548.1"/>
    <property type="molecule type" value="Genomic_DNA"/>
</dbReference>
<dbReference type="Pfam" id="PF12937">
    <property type="entry name" value="F-box-like"/>
    <property type="match status" value="1"/>
</dbReference>
<feature type="repeat" description="WD" evidence="3">
    <location>
        <begin position="565"/>
        <end position="604"/>
    </location>
</feature>
<evidence type="ECO:0000256" key="3">
    <source>
        <dbReference type="PROSITE-ProRule" id="PRU00221"/>
    </source>
</evidence>
<feature type="region of interest" description="Disordered" evidence="4">
    <location>
        <begin position="1"/>
        <end position="217"/>
    </location>
</feature>
<evidence type="ECO:0000313" key="6">
    <source>
        <dbReference type="EMBL" id="TFY58548.1"/>
    </source>
</evidence>
<dbReference type="PROSITE" id="PS50294">
    <property type="entry name" value="WD_REPEATS_REGION"/>
    <property type="match status" value="1"/>
</dbReference>
<evidence type="ECO:0000256" key="2">
    <source>
        <dbReference type="ARBA" id="ARBA00022737"/>
    </source>
</evidence>
<feature type="compositionally biased region" description="Polar residues" evidence="4">
    <location>
        <begin position="784"/>
        <end position="810"/>
    </location>
</feature>
<feature type="domain" description="F-box" evidence="5">
    <location>
        <begin position="391"/>
        <end position="437"/>
    </location>
</feature>
<dbReference type="Gene3D" id="2.130.10.10">
    <property type="entry name" value="YVTN repeat-like/Quinoprotein amine dehydrogenase"/>
    <property type="match status" value="1"/>
</dbReference>
<evidence type="ECO:0000313" key="7">
    <source>
        <dbReference type="Proteomes" id="UP000298390"/>
    </source>
</evidence>
<organism evidence="6 7">
    <name type="scientific">Rhodofomes roseus</name>
    <dbReference type="NCBI Taxonomy" id="34475"/>
    <lineage>
        <taxon>Eukaryota</taxon>
        <taxon>Fungi</taxon>
        <taxon>Dikarya</taxon>
        <taxon>Basidiomycota</taxon>
        <taxon>Agaricomycotina</taxon>
        <taxon>Agaricomycetes</taxon>
        <taxon>Polyporales</taxon>
        <taxon>Rhodofomes</taxon>
    </lineage>
</organism>
<keyword evidence="1 3" id="KW-0853">WD repeat</keyword>
<feature type="repeat" description="WD" evidence="3">
    <location>
        <begin position="483"/>
        <end position="522"/>
    </location>
</feature>
<proteinExistence type="predicted"/>
<feature type="compositionally biased region" description="Polar residues" evidence="4">
    <location>
        <begin position="746"/>
        <end position="761"/>
    </location>
</feature>
<evidence type="ECO:0000256" key="4">
    <source>
        <dbReference type="SAM" id="MobiDB-lite"/>
    </source>
</evidence>
<dbReference type="InterPro" id="IPR019775">
    <property type="entry name" value="WD40_repeat_CS"/>
</dbReference>
<dbReference type="Gene3D" id="1.20.1280.50">
    <property type="match status" value="1"/>
</dbReference>
<dbReference type="PROSITE" id="PS50082">
    <property type="entry name" value="WD_REPEATS_2"/>
    <property type="match status" value="2"/>
</dbReference>
<feature type="region of interest" description="Disordered" evidence="4">
    <location>
        <begin position="981"/>
        <end position="1006"/>
    </location>
</feature>
<dbReference type="InterPro" id="IPR036047">
    <property type="entry name" value="F-box-like_dom_sf"/>
</dbReference>
<name>A0A4Y9Y9I5_9APHY</name>
<dbReference type="InterPro" id="IPR001680">
    <property type="entry name" value="WD40_rpt"/>
</dbReference>
<dbReference type="Proteomes" id="UP000298390">
    <property type="component" value="Unassembled WGS sequence"/>
</dbReference>
<feature type="region of interest" description="Disordered" evidence="4">
    <location>
        <begin position="706"/>
        <end position="813"/>
    </location>
</feature>
<dbReference type="AlphaFoldDB" id="A0A4Y9Y9I5"/>
<dbReference type="PANTHER" id="PTHR47438:SF1">
    <property type="entry name" value="PHOSPHATE METABOLISM PROTEIN 8-RELATED"/>
    <property type="match status" value="1"/>
</dbReference>
<dbReference type="GO" id="GO:0006206">
    <property type="term" value="P:pyrimidine nucleobase metabolic process"/>
    <property type="evidence" value="ECO:0007669"/>
    <property type="project" value="TreeGrafter"/>
</dbReference>
<dbReference type="PROSITE" id="PS50181">
    <property type="entry name" value="FBOX"/>
    <property type="match status" value="1"/>
</dbReference>
<dbReference type="GO" id="GO:0009166">
    <property type="term" value="P:nucleotide catabolic process"/>
    <property type="evidence" value="ECO:0007669"/>
    <property type="project" value="TreeGrafter"/>
</dbReference>
<sequence>MPSDANKKSKSMPMIPTAGGVRRNTMLSPPSTFPRTDQSTPSVSPSASTNRKPAATRQLSAPAQKAQSVAPARRTTRSTSVSVFGTAASETAGKPSPPTQRIRVMSTPRLLTSQKKTESPAAESPSIMLTSPSMKGTKSRTTTPKATPTRPTGPPKSPTPTRSKTTPSVKASPSTPAKSVASSKRPASAARGETPLRPLSLMPGLGEEDESFSMWDGDDMTLDMVTDVNDRDVDEEMESALQAVQTLYARKLLHYKRLLERAQASTAAQLHALQAEVRMLREREREKEQGGVVVTDPDADGFCVCGGKRRKEYWSGYRGSEDDGVAGEVDLATALRGDGSGSFNEMEVRRAVRGLNRDDRMRLIALILDSCMPGDIRLQILLLEKYAKSTFDIIGNLAPDLVFKVFKWLTVQELLGVEIVSKKWQEMVHLPALWKYHCLRITATDPMPVRPPPKPEGWEPLYRSLHHRESNFRNALPQRVRFLNGHTNYCTTLLLRGKRLISGSYDETIRFWDVDTGEMKKCLQVKKPVSCVDFLADEEVFVVGFHDVGRVHLFSSLTFTPLQQLAGHLNGIRAVALSSKNLVSAGADKALVCWDWRAGTKIVRFGQQTTVNIGVQIIGSSSGQEGERVVSVTIDGIVRVFSIKRREMMSQFKLAELGVSDPVLNAKLFNVGKAPDNMLQWFAAKGTQMTCATKSVILHLQWTEEDEPAQPATATGSADPSRPISPLIPSALSPGSRPGISPILARSTSSLATPRRQTLSISGGVKSPLANSTAGSLSLKGRLSLNTGPGSPQTPMTPVSPSPRTGTPVSSGPGFAIRFGRAAVLTAPPKLVAVVETTDIAVGAVDPKKRRVVTATRFSTRAGANKTIYMSTHRDKTQTAKTSDEDDEEPQQERTPSPSSGVDFDKEILPLTGAWAALAEGDNVSSAGVKGLLGQLPAKFQGLATPEKNPMSMQLSHEEVVVGCADGTIYVMNFVGHEYRKEKERHVEDDAEETGTESSEGSPQEY</sequence>
<dbReference type="PROSITE" id="PS00678">
    <property type="entry name" value="WD_REPEATS_1"/>
    <property type="match status" value="1"/>
</dbReference>
<evidence type="ECO:0000259" key="5">
    <source>
        <dbReference type="PROSITE" id="PS50181"/>
    </source>
</evidence>
<keyword evidence="2" id="KW-0677">Repeat</keyword>
<feature type="compositionally biased region" description="Polar residues" evidence="4">
    <location>
        <begin position="168"/>
        <end position="182"/>
    </location>
</feature>